<accession>A0A380TG39</accession>
<name>A0A380TG39_9ZZZZ</name>
<evidence type="ECO:0000256" key="1">
    <source>
        <dbReference type="SAM" id="MobiDB-lite"/>
    </source>
</evidence>
<evidence type="ECO:0000259" key="2">
    <source>
        <dbReference type="Pfam" id="PF20454"/>
    </source>
</evidence>
<feature type="domain" description="Terminase large subunit GpA endonuclease" evidence="2">
    <location>
        <begin position="2"/>
        <end position="223"/>
    </location>
</feature>
<proteinExistence type="predicted"/>
<sequence length="288" mass="32010">MGGLLLTAGADVQRDRIEVSIWAWGRGLTSWLIDHVVIEGGPEKAHAWAALTELLGFSWPHEAGTEMGISRLAIDTGYEAPAVYAWARWMGGAQVVAVKGVDGFNRPAPVIGPSYVDATEGGRKIRRGARLWTVATATFKSETYRFLRLDRPDGDSVPPAGSIHLPRNVDAEWVKQLVAEQLMTVKIRRGFSRLEWQKMREHNEALDCRVYARAAAWIVGLDRWSERKWRELEAQLGVEKKTSGEIPAGRNSQPDSGSAEAATAQLKSARLHRPAWLGGRRRTLLTRQ</sequence>
<reference evidence="3" key="1">
    <citation type="submission" date="2018-07" db="EMBL/GenBank/DDBJ databases">
        <authorList>
            <person name="Quirk P.G."/>
            <person name="Krulwich T.A."/>
        </authorList>
    </citation>
    <scope>NUCLEOTIDE SEQUENCE</scope>
</reference>
<dbReference type="InterPro" id="IPR046454">
    <property type="entry name" value="GpA_endonuclease"/>
</dbReference>
<dbReference type="AlphaFoldDB" id="A0A380TG39"/>
<dbReference type="Pfam" id="PF20454">
    <property type="entry name" value="GpA_nuclease"/>
    <property type="match status" value="1"/>
</dbReference>
<dbReference type="EMBL" id="UIDG01000312">
    <property type="protein sequence ID" value="SUS07108.1"/>
    <property type="molecule type" value="Genomic_DNA"/>
</dbReference>
<gene>
    <name evidence="3" type="ORF">DF3PB_380005</name>
</gene>
<evidence type="ECO:0000313" key="3">
    <source>
        <dbReference type="EMBL" id="SUS07108.1"/>
    </source>
</evidence>
<organism evidence="3">
    <name type="scientific">metagenome</name>
    <dbReference type="NCBI Taxonomy" id="256318"/>
    <lineage>
        <taxon>unclassified sequences</taxon>
        <taxon>metagenomes</taxon>
    </lineage>
</organism>
<protein>
    <submittedName>
        <fullName evidence="3">Phage terminase large subunit (GpA)</fullName>
    </submittedName>
</protein>
<dbReference type="GO" id="GO:0004519">
    <property type="term" value="F:endonuclease activity"/>
    <property type="evidence" value="ECO:0007669"/>
    <property type="project" value="InterPro"/>
</dbReference>
<feature type="region of interest" description="Disordered" evidence="1">
    <location>
        <begin position="240"/>
        <end position="264"/>
    </location>
</feature>